<protein>
    <submittedName>
        <fullName evidence="1">Uncharacterized protein</fullName>
    </submittedName>
</protein>
<organism evidence="1">
    <name type="scientific">uncultured Sporomusa sp</name>
    <dbReference type="NCBI Taxonomy" id="307249"/>
    <lineage>
        <taxon>Bacteria</taxon>
        <taxon>Bacillati</taxon>
        <taxon>Bacillota</taxon>
        <taxon>Negativicutes</taxon>
        <taxon>Selenomonadales</taxon>
        <taxon>Sporomusaceae</taxon>
        <taxon>Sporomusa</taxon>
        <taxon>environmental samples</taxon>
    </lineage>
</organism>
<gene>
    <name evidence="1" type="ORF">KL86SPO_50284</name>
</gene>
<name>A0A212LY45_9FIRM</name>
<accession>A0A212LY45</accession>
<dbReference type="EMBL" id="FMJE01000005">
    <property type="protein sequence ID" value="SCM82513.1"/>
    <property type="molecule type" value="Genomic_DNA"/>
</dbReference>
<dbReference type="AlphaFoldDB" id="A0A212LY45"/>
<evidence type="ECO:0000313" key="1">
    <source>
        <dbReference type="EMBL" id="SCM82513.1"/>
    </source>
</evidence>
<dbReference type="RefSeq" id="WP_288185175.1">
    <property type="nucleotide sequence ID" value="NZ_LT608335.1"/>
</dbReference>
<sequence>MPKTIMLATACASLANELTAQGFRVVDSTCHSRPGQAVDAYLYTSYRPGTEALLSTHPEPADISIGNYHEPIADHPATIMLNITGLNSGQVIDTLRHRLARRPRL</sequence>
<reference evidence="1" key="1">
    <citation type="submission" date="2016-08" db="EMBL/GenBank/DDBJ databases">
        <authorList>
            <person name="Seilhamer J.J."/>
        </authorList>
    </citation>
    <scope>NUCLEOTIDE SEQUENCE</scope>
    <source>
        <strain evidence="1">86</strain>
    </source>
</reference>
<proteinExistence type="predicted"/>